<keyword evidence="2" id="KW-1185">Reference proteome</keyword>
<proteinExistence type="predicted"/>
<dbReference type="AlphaFoldDB" id="A0A552U9L8"/>
<dbReference type="InterPro" id="IPR014710">
    <property type="entry name" value="RmlC-like_jellyroll"/>
</dbReference>
<gene>
    <name evidence="1" type="ORF">FMM06_14645</name>
</gene>
<dbReference type="OrthoDB" id="8017763at2"/>
<dbReference type="RefSeq" id="WP_144335072.1">
    <property type="nucleotide sequence ID" value="NZ_VJWA01000002.1"/>
</dbReference>
<dbReference type="EMBL" id="VJWA01000002">
    <property type="protein sequence ID" value="TRW14902.1"/>
    <property type="molecule type" value="Genomic_DNA"/>
</dbReference>
<evidence type="ECO:0008006" key="3">
    <source>
        <dbReference type="Google" id="ProtNLM"/>
    </source>
</evidence>
<dbReference type="Proteomes" id="UP000317894">
    <property type="component" value="Unassembled WGS sequence"/>
</dbReference>
<name>A0A552U9L8_9SPHN</name>
<reference evidence="1 2" key="1">
    <citation type="submission" date="2019-07" db="EMBL/GenBank/DDBJ databases">
        <title>Novel species isolated from glacier.</title>
        <authorList>
            <person name="Liu Q."/>
            <person name="Xin Y.-H."/>
        </authorList>
    </citation>
    <scope>NUCLEOTIDE SEQUENCE [LARGE SCALE GENOMIC DNA]</scope>
    <source>
        <strain evidence="1 2">LB1R16</strain>
    </source>
</reference>
<dbReference type="InterPro" id="IPR011051">
    <property type="entry name" value="RmlC_Cupin_sf"/>
</dbReference>
<dbReference type="SUPFAM" id="SSF51182">
    <property type="entry name" value="RmlC-like cupins"/>
    <property type="match status" value="1"/>
</dbReference>
<comment type="caution">
    <text evidence="1">The sequence shown here is derived from an EMBL/GenBank/DDBJ whole genome shotgun (WGS) entry which is preliminary data.</text>
</comment>
<organism evidence="1 2">
    <name type="scientific">Glacieibacterium frigidum</name>
    <dbReference type="NCBI Taxonomy" id="2593303"/>
    <lineage>
        <taxon>Bacteria</taxon>
        <taxon>Pseudomonadati</taxon>
        <taxon>Pseudomonadota</taxon>
        <taxon>Alphaproteobacteria</taxon>
        <taxon>Sphingomonadales</taxon>
        <taxon>Sphingosinicellaceae</taxon>
        <taxon>Glacieibacterium</taxon>
    </lineage>
</organism>
<dbReference type="Gene3D" id="2.60.120.10">
    <property type="entry name" value="Jelly Rolls"/>
    <property type="match status" value="1"/>
</dbReference>
<accession>A0A552U9L8</accession>
<sequence>MLAPIFLLAAAMAQPDVPPVPGLCTAPVPANPETPGCYRTGQIDLTSAPSEIYWQIHEFPTEAAASAEARRHRWASVAQAHSRSWLYVLGGPSEAVGGGTRRAMIGPLKVPAGAVTAHFAEAIFPPGMQTRVHSHPGPEAFYVVEGEQCMESPTDKRLIQAGGTYIVEGGPHLQAAPKGRRNLVLILAPAGQPQIIPGGNWQPTGFCRTGR</sequence>
<protein>
    <recommendedName>
        <fullName evidence="3">Cupin domain-containing protein</fullName>
    </recommendedName>
</protein>
<evidence type="ECO:0000313" key="1">
    <source>
        <dbReference type="EMBL" id="TRW14902.1"/>
    </source>
</evidence>
<evidence type="ECO:0000313" key="2">
    <source>
        <dbReference type="Proteomes" id="UP000317894"/>
    </source>
</evidence>